<dbReference type="SUPFAM" id="SSF57850">
    <property type="entry name" value="RING/U-box"/>
    <property type="match status" value="1"/>
</dbReference>
<dbReference type="InterPro" id="IPR003879">
    <property type="entry name" value="Butyrophylin_SPRY"/>
</dbReference>
<keyword evidence="5" id="KW-0391">Immunity</keyword>
<keyword evidence="2" id="KW-0479">Metal-binding</keyword>
<evidence type="ECO:0000256" key="6">
    <source>
        <dbReference type="PROSITE-ProRule" id="PRU00024"/>
    </source>
</evidence>
<dbReference type="CDD" id="cd19769">
    <property type="entry name" value="Bbox2_TRIM16-like"/>
    <property type="match status" value="1"/>
</dbReference>
<dbReference type="GO" id="GO:0045087">
    <property type="term" value="P:innate immune response"/>
    <property type="evidence" value="ECO:0007669"/>
    <property type="project" value="UniProtKB-KW"/>
</dbReference>
<protein>
    <submittedName>
        <fullName evidence="11">E3 ubiquitin/ISG15 ligase TRIM25-like</fullName>
    </submittedName>
</protein>
<organism evidence="11 12">
    <name type="scientific">Oryzias melastigma</name>
    <name type="common">Marine medaka</name>
    <dbReference type="NCBI Taxonomy" id="30732"/>
    <lineage>
        <taxon>Eukaryota</taxon>
        <taxon>Metazoa</taxon>
        <taxon>Chordata</taxon>
        <taxon>Craniata</taxon>
        <taxon>Vertebrata</taxon>
        <taxon>Euteleostomi</taxon>
        <taxon>Actinopterygii</taxon>
        <taxon>Neopterygii</taxon>
        <taxon>Teleostei</taxon>
        <taxon>Neoteleostei</taxon>
        <taxon>Acanthomorphata</taxon>
        <taxon>Ovalentaria</taxon>
        <taxon>Atherinomorphae</taxon>
        <taxon>Beloniformes</taxon>
        <taxon>Adrianichthyidae</taxon>
        <taxon>Oryziinae</taxon>
        <taxon>Oryzias</taxon>
    </lineage>
</organism>
<dbReference type="SMART" id="SM00589">
    <property type="entry name" value="PRY"/>
    <property type="match status" value="1"/>
</dbReference>
<dbReference type="Gene3D" id="4.10.830.40">
    <property type="match status" value="1"/>
</dbReference>
<dbReference type="GO" id="GO:0008270">
    <property type="term" value="F:zinc ion binding"/>
    <property type="evidence" value="ECO:0007669"/>
    <property type="project" value="UniProtKB-KW"/>
</dbReference>
<dbReference type="InterPro" id="IPR006574">
    <property type="entry name" value="PRY"/>
</dbReference>
<dbReference type="Gene3D" id="3.30.160.60">
    <property type="entry name" value="Classic Zinc Finger"/>
    <property type="match status" value="1"/>
</dbReference>
<accession>A0A3B3DMX8</accession>
<dbReference type="Pfam" id="PF00643">
    <property type="entry name" value="zf-B_box"/>
    <property type="match status" value="1"/>
</dbReference>
<evidence type="ECO:0000259" key="9">
    <source>
        <dbReference type="PROSITE" id="PS50119"/>
    </source>
</evidence>
<evidence type="ECO:0000256" key="5">
    <source>
        <dbReference type="ARBA" id="ARBA00022859"/>
    </source>
</evidence>
<dbReference type="Pfam" id="PF25600">
    <property type="entry name" value="TRIM_CC"/>
    <property type="match status" value="1"/>
</dbReference>
<evidence type="ECO:0000259" key="8">
    <source>
        <dbReference type="PROSITE" id="PS50089"/>
    </source>
</evidence>
<evidence type="ECO:0000256" key="2">
    <source>
        <dbReference type="ARBA" id="ARBA00022723"/>
    </source>
</evidence>
<dbReference type="InterPro" id="IPR003877">
    <property type="entry name" value="SPRY_dom"/>
</dbReference>
<dbReference type="AlphaFoldDB" id="A0A3B3DMX8"/>
<dbReference type="InterPro" id="IPR000315">
    <property type="entry name" value="Znf_B-box"/>
</dbReference>
<dbReference type="InterPro" id="IPR058030">
    <property type="entry name" value="TRIM8/14/16/25/29/45/65_CC"/>
</dbReference>
<dbReference type="PROSITE" id="PS50188">
    <property type="entry name" value="B302_SPRY"/>
    <property type="match status" value="1"/>
</dbReference>
<evidence type="ECO:0000313" key="12">
    <source>
        <dbReference type="Proteomes" id="UP000261560"/>
    </source>
</evidence>
<dbReference type="OMA" id="FQVEFMC"/>
<reference evidence="11" key="2">
    <citation type="submission" date="2025-09" db="UniProtKB">
        <authorList>
            <consortium name="Ensembl"/>
        </authorList>
    </citation>
    <scope>IDENTIFICATION</scope>
</reference>
<dbReference type="PaxDb" id="30732-ENSOMEP00000030824"/>
<dbReference type="STRING" id="30732.ENSOMEP00000030824"/>
<dbReference type="Proteomes" id="UP000261560">
    <property type="component" value="Unplaced"/>
</dbReference>
<evidence type="ECO:0000256" key="4">
    <source>
        <dbReference type="ARBA" id="ARBA00022833"/>
    </source>
</evidence>
<evidence type="ECO:0000259" key="10">
    <source>
        <dbReference type="PROSITE" id="PS50188"/>
    </source>
</evidence>
<dbReference type="GeneTree" id="ENSGT01150000286950"/>
<dbReference type="CDD" id="cd16040">
    <property type="entry name" value="SPRY_PRY_SNTX"/>
    <property type="match status" value="1"/>
</dbReference>
<dbReference type="Ensembl" id="ENSOMET00000033295.1">
    <property type="protein sequence ID" value="ENSOMEP00000030824.1"/>
    <property type="gene ID" value="ENSOMEG00000015291.1"/>
</dbReference>
<sequence length="548" mass="62563">MAAALLDQVYLKEKLICSICLDLQKDPVTIPCGHSYCLECIENFWGEEQKALSCPQCRQSFTSRPVLVRNTILAELVEDARKAELQPSSSERSPTGPEHVDCDFCEGKKLKAAMSCLTCLASYCEQHLQPHFRVAGLKKHKLVKATLKLQENICPRHDEVIKIFCRTDQKCICILCSMDEHKGHDMVSAAAERAERQTKLGLDRQKVQERILKLEEDLEELQQTVETINLSAEKSIKESQNVFKGLIRLLEQKCSEVEQKVKSYQMEEVRKVEELQEKMQQEITKLRKTEAELDQLSSTEDHLHFLNNYSSLSDLSVCTDLASFQQAQHCFDDALKAVSEATEKLEETLRDQTTKISHTLDVILFEDFRSREDFMKYYHQITLDPNTANTLISLSEQNRTATLTLVRQKCSNHPDRFDEWIQVLSAEGLTGRCYWEVEWSGEVDVSVAYKDISRTGTRDECGFGCNDKSWALMCSSTGYQFYHNKISVSISAPQSSRVGVYLNHRAGTLSFYSVSDSMTLIHKVQTTFTQPLYAGFWICFGGMIRLLD</sequence>
<dbReference type="SUPFAM" id="SSF57845">
    <property type="entry name" value="B-box zinc-binding domain"/>
    <property type="match status" value="1"/>
</dbReference>
<dbReference type="PRINTS" id="PR01407">
    <property type="entry name" value="BUTYPHLNCDUF"/>
</dbReference>
<dbReference type="Pfam" id="PF13765">
    <property type="entry name" value="PRY"/>
    <property type="match status" value="1"/>
</dbReference>
<evidence type="ECO:0000256" key="3">
    <source>
        <dbReference type="ARBA" id="ARBA00022771"/>
    </source>
</evidence>
<dbReference type="Gene3D" id="2.60.120.920">
    <property type="match status" value="1"/>
</dbReference>
<dbReference type="PANTHER" id="PTHR25465">
    <property type="entry name" value="B-BOX DOMAIN CONTAINING"/>
    <property type="match status" value="1"/>
</dbReference>
<proteinExistence type="predicted"/>
<dbReference type="Gene3D" id="3.30.40.10">
    <property type="entry name" value="Zinc/RING finger domain, C3HC4 (zinc finger)"/>
    <property type="match status" value="1"/>
</dbReference>
<dbReference type="Pfam" id="PF15227">
    <property type="entry name" value="zf-C3HC4_4"/>
    <property type="match status" value="1"/>
</dbReference>
<dbReference type="Pfam" id="PF00622">
    <property type="entry name" value="SPRY"/>
    <property type="match status" value="1"/>
</dbReference>
<dbReference type="InterPro" id="IPR043136">
    <property type="entry name" value="B30.2/SPRY_sf"/>
</dbReference>
<dbReference type="SMART" id="SM00449">
    <property type="entry name" value="SPRY"/>
    <property type="match status" value="1"/>
</dbReference>
<dbReference type="InterPro" id="IPR051051">
    <property type="entry name" value="E3_ubiq-ligase_TRIM/RNF"/>
</dbReference>
<dbReference type="PROSITE" id="PS50119">
    <property type="entry name" value="ZF_BBOX"/>
    <property type="match status" value="1"/>
</dbReference>
<evidence type="ECO:0000256" key="1">
    <source>
        <dbReference type="ARBA" id="ARBA00022588"/>
    </source>
</evidence>
<keyword evidence="7" id="KW-0175">Coiled coil</keyword>
<keyword evidence="3 6" id="KW-0863">Zinc-finger</keyword>
<dbReference type="InterPro" id="IPR013083">
    <property type="entry name" value="Znf_RING/FYVE/PHD"/>
</dbReference>
<keyword evidence="1" id="KW-0399">Innate immunity</keyword>
<keyword evidence="4" id="KW-0862">Zinc</keyword>
<dbReference type="InterPro" id="IPR001841">
    <property type="entry name" value="Znf_RING"/>
</dbReference>
<dbReference type="PROSITE" id="PS00518">
    <property type="entry name" value="ZF_RING_1"/>
    <property type="match status" value="1"/>
</dbReference>
<dbReference type="PANTHER" id="PTHR25465:SF5">
    <property type="entry name" value="E3 UBIQUITIN_ISG15 LIGASE TRIM25-RELATED"/>
    <property type="match status" value="1"/>
</dbReference>
<feature type="domain" description="B box-type" evidence="9">
    <location>
        <begin position="149"/>
        <end position="189"/>
    </location>
</feature>
<reference evidence="11" key="1">
    <citation type="submission" date="2025-08" db="UniProtKB">
        <authorList>
            <consortium name="Ensembl"/>
        </authorList>
    </citation>
    <scope>IDENTIFICATION</scope>
</reference>
<evidence type="ECO:0000256" key="7">
    <source>
        <dbReference type="SAM" id="Coils"/>
    </source>
</evidence>
<evidence type="ECO:0000313" key="11">
    <source>
        <dbReference type="Ensembl" id="ENSOMEP00000030824.1"/>
    </source>
</evidence>
<keyword evidence="12" id="KW-1185">Reference proteome</keyword>
<dbReference type="InterPro" id="IPR001870">
    <property type="entry name" value="B30.2/SPRY"/>
</dbReference>
<dbReference type="SMART" id="SM00336">
    <property type="entry name" value="BBOX"/>
    <property type="match status" value="1"/>
</dbReference>
<dbReference type="SMART" id="SM00184">
    <property type="entry name" value="RING"/>
    <property type="match status" value="1"/>
</dbReference>
<feature type="domain" description="RING-type" evidence="8">
    <location>
        <begin position="17"/>
        <end position="58"/>
    </location>
</feature>
<dbReference type="InterPro" id="IPR017907">
    <property type="entry name" value="Znf_RING_CS"/>
</dbReference>
<dbReference type="PROSITE" id="PS50089">
    <property type="entry name" value="ZF_RING_2"/>
    <property type="match status" value="1"/>
</dbReference>
<feature type="coiled-coil region" evidence="7">
    <location>
        <begin position="204"/>
        <end position="299"/>
    </location>
</feature>
<dbReference type="SUPFAM" id="SSF49899">
    <property type="entry name" value="Concanavalin A-like lectins/glucanases"/>
    <property type="match status" value="1"/>
</dbReference>
<dbReference type="InterPro" id="IPR013320">
    <property type="entry name" value="ConA-like_dom_sf"/>
</dbReference>
<name>A0A3B3DMX8_ORYME</name>
<feature type="domain" description="B30.2/SPRY" evidence="10">
    <location>
        <begin position="361"/>
        <end position="548"/>
    </location>
</feature>
<dbReference type="GO" id="GO:0005737">
    <property type="term" value="C:cytoplasm"/>
    <property type="evidence" value="ECO:0007669"/>
    <property type="project" value="UniProtKB-ARBA"/>
</dbReference>